<dbReference type="EMBL" id="CAXDID020000146">
    <property type="protein sequence ID" value="CAL6040689.1"/>
    <property type="molecule type" value="Genomic_DNA"/>
</dbReference>
<reference evidence="2 3" key="2">
    <citation type="submission" date="2024-07" db="EMBL/GenBank/DDBJ databases">
        <authorList>
            <person name="Akdeniz Z."/>
        </authorList>
    </citation>
    <scope>NUCLEOTIDE SEQUENCE [LARGE SCALE GENOMIC DNA]</scope>
</reference>
<accession>A0AA86UPQ2</accession>
<evidence type="ECO:0000313" key="1">
    <source>
        <dbReference type="EMBL" id="CAI9959817.1"/>
    </source>
</evidence>
<evidence type="ECO:0000313" key="2">
    <source>
        <dbReference type="EMBL" id="CAL6040689.1"/>
    </source>
</evidence>
<sequence>MMSQKYRLSVPKILESILNSPKILESSSSLDFFSKFRENELSAEQSFDSEIKTDHQFRQLKIVLLNNIQSLDEEMQFVVKLESKIFKIEQNVNRIKMNHKILVQQILE</sequence>
<protein>
    <submittedName>
        <fullName evidence="2">Hypothetical_protein</fullName>
    </submittedName>
</protein>
<name>A0AA86UPQ2_9EUKA</name>
<proteinExistence type="predicted"/>
<reference evidence="1" key="1">
    <citation type="submission" date="2023-06" db="EMBL/GenBank/DDBJ databases">
        <authorList>
            <person name="Kurt Z."/>
        </authorList>
    </citation>
    <scope>NUCLEOTIDE SEQUENCE</scope>
</reference>
<keyword evidence="3" id="KW-1185">Reference proteome</keyword>
<organism evidence="1">
    <name type="scientific">Hexamita inflata</name>
    <dbReference type="NCBI Taxonomy" id="28002"/>
    <lineage>
        <taxon>Eukaryota</taxon>
        <taxon>Metamonada</taxon>
        <taxon>Diplomonadida</taxon>
        <taxon>Hexamitidae</taxon>
        <taxon>Hexamitinae</taxon>
        <taxon>Hexamita</taxon>
    </lineage>
</organism>
<dbReference type="AlphaFoldDB" id="A0AA86UPQ2"/>
<evidence type="ECO:0000313" key="3">
    <source>
        <dbReference type="Proteomes" id="UP001642409"/>
    </source>
</evidence>
<comment type="caution">
    <text evidence="1">The sequence shown here is derived from an EMBL/GenBank/DDBJ whole genome shotgun (WGS) entry which is preliminary data.</text>
</comment>
<dbReference type="EMBL" id="CATOUU010000924">
    <property type="protein sequence ID" value="CAI9959817.1"/>
    <property type="molecule type" value="Genomic_DNA"/>
</dbReference>
<dbReference type="Proteomes" id="UP001642409">
    <property type="component" value="Unassembled WGS sequence"/>
</dbReference>
<gene>
    <name evidence="2" type="ORF">HINF_LOCUS38456</name>
    <name evidence="1" type="ORF">HINF_LOCUS47462</name>
</gene>